<dbReference type="InterPro" id="IPR003123">
    <property type="entry name" value="VPS9"/>
</dbReference>
<evidence type="ECO:0000313" key="4">
    <source>
        <dbReference type="Proteomes" id="UP000288805"/>
    </source>
</evidence>
<evidence type="ECO:0000313" key="3">
    <source>
        <dbReference type="EMBL" id="RVW83623.1"/>
    </source>
</evidence>
<dbReference type="EMBL" id="QGNW01000225">
    <property type="protein sequence ID" value="RVW83623.1"/>
    <property type="molecule type" value="Genomic_DNA"/>
</dbReference>
<dbReference type="InterPro" id="IPR041545">
    <property type="entry name" value="DUF5601"/>
</dbReference>
<dbReference type="SUPFAM" id="SSF109993">
    <property type="entry name" value="VPS9 domain"/>
    <property type="match status" value="1"/>
</dbReference>
<dbReference type="Pfam" id="PF18151">
    <property type="entry name" value="DUF5601"/>
    <property type="match status" value="1"/>
</dbReference>
<dbReference type="GO" id="GO:0005085">
    <property type="term" value="F:guanyl-nucleotide exchange factor activity"/>
    <property type="evidence" value="ECO:0007669"/>
    <property type="project" value="InterPro"/>
</dbReference>
<gene>
    <name evidence="3" type="primary">VPS9A_9</name>
    <name evidence="3" type="ORF">CK203_039310</name>
</gene>
<organism evidence="3 4">
    <name type="scientific">Vitis vinifera</name>
    <name type="common">Grape</name>
    <dbReference type="NCBI Taxonomy" id="29760"/>
    <lineage>
        <taxon>Eukaryota</taxon>
        <taxon>Viridiplantae</taxon>
        <taxon>Streptophyta</taxon>
        <taxon>Embryophyta</taxon>
        <taxon>Tracheophyta</taxon>
        <taxon>Spermatophyta</taxon>
        <taxon>Magnoliopsida</taxon>
        <taxon>eudicotyledons</taxon>
        <taxon>Gunneridae</taxon>
        <taxon>Pentapetalae</taxon>
        <taxon>rosids</taxon>
        <taxon>Vitales</taxon>
        <taxon>Vitaceae</taxon>
        <taxon>Viteae</taxon>
        <taxon>Vitis</taxon>
    </lineage>
</organism>
<dbReference type="InterPro" id="IPR045046">
    <property type="entry name" value="Vps9-like"/>
</dbReference>
<dbReference type="GO" id="GO:0016192">
    <property type="term" value="P:vesicle-mediated transport"/>
    <property type="evidence" value="ECO:0007669"/>
    <property type="project" value="InterPro"/>
</dbReference>
<reference evidence="3 4" key="1">
    <citation type="journal article" date="2018" name="PLoS Genet.">
        <title>Population sequencing reveals clonal diversity and ancestral inbreeding in the grapevine cultivar Chardonnay.</title>
        <authorList>
            <person name="Roach M.J."/>
            <person name="Johnson D.L."/>
            <person name="Bohlmann J."/>
            <person name="van Vuuren H.J."/>
            <person name="Jones S.J."/>
            <person name="Pretorius I.S."/>
            <person name="Schmidt S.A."/>
            <person name="Borneman A.R."/>
        </authorList>
    </citation>
    <scope>NUCLEOTIDE SEQUENCE [LARGE SCALE GENOMIC DNA]</scope>
    <source>
        <strain evidence="4">cv. Chardonnay</strain>
        <tissue evidence="3">Leaf</tissue>
    </source>
</reference>
<accession>A0A438HGM9</accession>
<dbReference type="PANTHER" id="PTHR23101">
    <property type="entry name" value="RAB GDP/GTP EXCHANGE FACTOR"/>
    <property type="match status" value="1"/>
</dbReference>
<dbReference type="Pfam" id="PF02204">
    <property type="entry name" value="VPS9"/>
    <property type="match status" value="1"/>
</dbReference>
<evidence type="ECO:0000259" key="2">
    <source>
        <dbReference type="PROSITE" id="PS51205"/>
    </source>
</evidence>
<feature type="region of interest" description="Disordered" evidence="1">
    <location>
        <begin position="436"/>
        <end position="465"/>
    </location>
</feature>
<dbReference type="Proteomes" id="UP000288805">
    <property type="component" value="Unassembled WGS sequence"/>
</dbReference>
<protein>
    <submittedName>
        <fullName evidence="3">Vacuolar protein sorting-associated protein 9A</fullName>
    </submittedName>
</protein>
<evidence type="ECO:0000256" key="1">
    <source>
        <dbReference type="SAM" id="MobiDB-lite"/>
    </source>
</evidence>
<sequence>MDASSSQPLTFYDFLDRMRNPASLDLVRSIKSPENDGKRLQDFLLTMEDAIRDHPLWVGATEEEIDSAIEGLEKYVMTKLFSRTFAASPEDAKADQEISEKISLLQNFLRPDHLDIPAVLQNEASWLVFNLLDRLSLGVKLPFAAYPELSKASSSLLFSAHSELHRDTELSFLSSSCTLPVAIFPWLSGGAKLHSQLIPSSPSGLTSSLLAHLELSQEKELQKVNAFKAPREKLLCILNCCRVINNLLLNAAMSENHILAGADDFLPVLIYANPPQLHSNLKFIQLYRRQEKLVSEVAYYFTNLVSAKSFIVDLDAKSLSMDAVEFQESMEAAREAHKAAGVKPSPSLDRTATLAGQMDPGPSRRMWFRETDTRGISVNHLMMAGTSNYPFMEAEAGELTVGDVETLLSLYKDVVTKYTNLCRAVKRLSMSKTETPVLVPLSEGTHTSPPQPEGRTTNVNDKRGE</sequence>
<dbReference type="PANTHER" id="PTHR23101:SF63">
    <property type="entry name" value="VACUOLAR PROTEIN SORTING-ASSOCIATED PROTEIN 9A-LIKE ISOFORM X1"/>
    <property type="match status" value="1"/>
</dbReference>
<dbReference type="SMART" id="SM00167">
    <property type="entry name" value="VPS9"/>
    <property type="match status" value="1"/>
</dbReference>
<feature type="domain" description="VPS9" evidence="2">
    <location>
        <begin position="187"/>
        <end position="320"/>
    </location>
</feature>
<dbReference type="Gene3D" id="1.10.246.120">
    <property type="match status" value="1"/>
</dbReference>
<dbReference type="AlphaFoldDB" id="A0A438HGM9"/>
<dbReference type="InterPro" id="IPR037191">
    <property type="entry name" value="VPS9_dom_sf"/>
</dbReference>
<feature type="compositionally biased region" description="Polar residues" evidence="1">
    <location>
        <begin position="444"/>
        <end position="459"/>
    </location>
</feature>
<comment type="caution">
    <text evidence="3">The sequence shown here is derived from an EMBL/GenBank/DDBJ whole genome shotgun (WGS) entry which is preliminary data.</text>
</comment>
<proteinExistence type="predicted"/>
<name>A0A438HGM9_VITVI</name>
<feature type="region of interest" description="Disordered" evidence="1">
    <location>
        <begin position="337"/>
        <end position="364"/>
    </location>
</feature>
<dbReference type="PROSITE" id="PS51205">
    <property type="entry name" value="VPS9"/>
    <property type="match status" value="1"/>
</dbReference>
<dbReference type="Gene3D" id="1.20.1050.80">
    <property type="entry name" value="VPS9 domain"/>
    <property type="match status" value="2"/>
</dbReference>